<feature type="compositionally biased region" description="Polar residues" evidence="1">
    <location>
        <begin position="95"/>
        <end position="104"/>
    </location>
</feature>
<dbReference type="GeneID" id="95626922"/>
<evidence type="ECO:0000313" key="3">
    <source>
        <dbReference type="Proteomes" id="UP000287830"/>
    </source>
</evidence>
<protein>
    <submittedName>
        <fullName evidence="2">Uncharacterized protein</fullName>
    </submittedName>
</protein>
<name>A0A7U9KW60_9ACTN</name>
<dbReference type="AlphaFoldDB" id="A0A7U9KW60"/>
<dbReference type="RefSeq" id="WP_174856422.1">
    <property type="nucleotide sequence ID" value="NZ_BHZC01000001.1"/>
</dbReference>
<gene>
    <name evidence="2" type="ORF">OEIGOIKO_03647</name>
</gene>
<comment type="caution">
    <text evidence="2">The sequence shown here is derived from an EMBL/GenBank/DDBJ whole genome shotgun (WGS) entry which is preliminary data.</text>
</comment>
<dbReference type="EMBL" id="BHZC01000001">
    <property type="protein sequence ID" value="GCD35897.1"/>
    <property type="molecule type" value="Genomic_DNA"/>
</dbReference>
<evidence type="ECO:0000313" key="2">
    <source>
        <dbReference type="EMBL" id="GCD35897.1"/>
    </source>
</evidence>
<dbReference type="Proteomes" id="UP000287830">
    <property type="component" value="Unassembled WGS sequence"/>
</dbReference>
<proteinExistence type="predicted"/>
<sequence>MNASQQHMLDAYRAAQRGESAPVLPGAGDVQAVREIRRWLRFQAVVTAPADRPLARFRRAVRRALTRRPVRPVHLRRTARPAQAEPLPHPPLGPSSASVSTPTMTGPARLCDPCG</sequence>
<feature type="region of interest" description="Disordered" evidence="1">
    <location>
        <begin position="71"/>
        <end position="115"/>
    </location>
</feature>
<evidence type="ECO:0000256" key="1">
    <source>
        <dbReference type="SAM" id="MobiDB-lite"/>
    </source>
</evidence>
<reference evidence="2 3" key="1">
    <citation type="submission" date="2018-11" db="EMBL/GenBank/DDBJ databases">
        <title>Whole genome sequence of Streptomyces chrestomyceticus NBRC 13444(T).</title>
        <authorList>
            <person name="Komaki H."/>
            <person name="Tamura T."/>
        </authorList>
    </citation>
    <scope>NUCLEOTIDE SEQUENCE [LARGE SCALE GENOMIC DNA]</scope>
    <source>
        <strain evidence="2 3">NBRC 13444</strain>
    </source>
</reference>
<accession>A0A7U9KW60</accession>
<organism evidence="2 3">
    <name type="scientific">Streptomyces chrestomyceticus JCM 4735</name>
    <dbReference type="NCBI Taxonomy" id="1306181"/>
    <lineage>
        <taxon>Bacteria</taxon>
        <taxon>Bacillati</taxon>
        <taxon>Actinomycetota</taxon>
        <taxon>Actinomycetes</taxon>
        <taxon>Kitasatosporales</taxon>
        <taxon>Streptomycetaceae</taxon>
        <taxon>Streptomyces</taxon>
    </lineage>
</organism>